<dbReference type="InterPro" id="IPR014867">
    <property type="entry name" value="Spore_coat_CotH_CotH2/3/7"/>
</dbReference>
<dbReference type="Pfam" id="PF08757">
    <property type="entry name" value="CotH"/>
    <property type="match status" value="1"/>
</dbReference>
<gene>
    <name evidence="1" type="ORF">MAM1_0278c09147</name>
</gene>
<dbReference type="AlphaFoldDB" id="A0A0C9MFW6"/>
<dbReference type="Proteomes" id="UP000053815">
    <property type="component" value="Unassembled WGS sequence"/>
</dbReference>
<dbReference type="PANTHER" id="PTHR40050">
    <property type="entry name" value="INNER SPORE COAT PROTEIN H"/>
    <property type="match status" value="1"/>
</dbReference>
<sequence>MKSASTTITSINKRLGALLSSQLFLASTFFINPYMLHKPQLLVLLLGISNAIAQNITYKVVTTAIDGDSHHAMGVLIDNYETPFPLIASDDMPYIYTGNAPVAKSGYSYVRFNKESQSLEEREAFTRDIIETDSMFEFYNRSRNIYNVPGLPQLYKPVNSMHRVASNLHYSDRIPTFFLSGDISAIQVNSSKGIDAAVDVTYVGLDEAKTFKGAKIQLSGRGTRNLPKASYKIKFNKKDMLFGYRKIKFRSLTTDPSYIREKLAFDLAESFGLPTTRYSYARLFINNKPYGLFGIEEDFSNPWVENEFNNGVKKGFNQGILYNGAIRSNLEYLGESEKPYLAVKVKRFGDTAYSIKAKPTQGKADMKKLIALTKFLKDAPSTESNAVAIWNQHLDTDSVLRSLALEVFLGDTDGYISSGDNYYIYEDPAHQGRFVYIIYDLDLTQGSASRHYVSQTLKGDYTKFLGYSEKRPLLHQILKVPEFKSKFESILRNVIRKQRDNQDFLYKRIDALSVMLKEDVAWDKSISRESRENTVSQYLERIVEKGKENNGKSAEANVVDYSERILYNDIPFDTAVNGTINRLTIMGLKEWYSKMVESYSSFV</sequence>
<dbReference type="STRING" id="91626.A0A0C9MFW6"/>
<proteinExistence type="predicted"/>
<organism evidence="1">
    <name type="scientific">Mucor ambiguus</name>
    <dbReference type="NCBI Taxonomy" id="91626"/>
    <lineage>
        <taxon>Eukaryota</taxon>
        <taxon>Fungi</taxon>
        <taxon>Fungi incertae sedis</taxon>
        <taxon>Mucoromycota</taxon>
        <taxon>Mucoromycotina</taxon>
        <taxon>Mucoromycetes</taxon>
        <taxon>Mucorales</taxon>
        <taxon>Mucorineae</taxon>
        <taxon>Mucoraceae</taxon>
        <taxon>Mucor</taxon>
    </lineage>
</organism>
<evidence type="ECO:0008006" key="3">
    <source>
        <dbReference type="Google" id="ProtNLM"/>
    </source>
</evidence>
<evidence type="ECO:0000313" key="1">
    <source>
        <dbReference type="EMBL" id="GAN09616.1"/>
    </source>
</evidence>
<keyword evidence="2" id="KW-1185">Reference proteome</keyword>
<dbReference type="EMBL" id="DF836567">
    <property type="protein sequence ID" value="GAN09616.1"/>
    <property type="molecule type" value="Genomic_DNA"/>
</dbReference>
<accession>A0A0C9MFW6</accession>
<dbReference type="PANTHER" id="PTHR40050:SF1">
    <property type="entry name" value="INNER SPORE COAT PROTEIN H"/>
    <property type="match status" value="1"/>
</dbReference>
<name>A0A0C9MFW6_9FUNG</name>
<dbReference type="OrthoDB" id="10267127at2759"/>
<reference evidence="1" key="1">
    <citation type="submission" date="2014-09" db="EMBL/GenBank/DDBJ databases">
        <title>Draft genome sequence of an oleaginous Mucoromycotina fungus Mucor ambiguus NBRC6742.</title>
        <authorList>
            <person name="Takeda I."/>
            <person name="Yamane N."/>
            <person name="Morita T."/>
            <person name="Tamano K."/>
            <person name="Machida M."/>
            <person name="Baker S."/>
            <person name="Koike H."/>
        </authorList>
    </citation>
    <scope>NUCLEOTIDE SEQUENCE</scope>
    <source>
        <strain evidence="1">NBRC 6742</strain>
    </source>
</reference>
<protein>
    <recommendedName>
        <fullName evidence="3">Coth-domain-containing protein</fullName>
    </recommendedName>
</protein>
<evidence type="ECO:0000313" key="2">
    <source>
        <dbReference type="Proteomes" id="UP000053815"/>
    </source>
</evidence>